<organism evidence="1">
    <name type="scientific">marine metagenome</name>
    <dbReference type="NCBI Taxonomy" id="408172"/>
    <lineage>
        <taxon>unclassified sequences</taxon>
        <taxon>metagenomes</taxon>
        <taxon>ecological metagenomes</taxon>
    </lineage>
</organism>
<dbReference type="EMBL" id="UINC01001242">
    <property type="protein sequence ID" value="SUZ75361.1"/>
    <property type="molecule type" value="Genomic_DNA"/>
</dbReference>
<dbReference type="AlphaFoldDB" id="A0A381Q7S5"/>
<protein>
    <recommendedName>
        <fullName evidence="2">TonB-dependent receptor-like beta-barrel domain-containing protein</fullName>
    </recommendedName>
</protein>
<gene>
    <name evidence="1" type="ORF">METZ01_LOCUS28215</name>
</gene>
<evidence type="ECO:0000313" key="1">
    <source>
        <dbReference type="EMBL" id="SUZ75361.1"/>
    </source>
</evidence>
<accession>A0A381Q7S5</accession>
<proteinExistence type="predicted"/>
<reference evidence="1" key="1">
    <citation type="submission" date="2018-05" db="EMBL/GenBank/DDBJ databases">
        <authorList>
            <person name="Lanie J.A."/>
            <person name="Ng W.-L."/>
            <person name="Kazmierczak K.M."/>
            <person name="Andrzejewski T.M."/>
            <person name="Davidsen T.M."/>
            <person name="Wayne K.J."/>
            <person name="Tettelin H."/>
            <person name="Glass J.I."/>
            <person name="Rusch D."/>
            <person name="Podicherti R."/>
            <person name="Tsui H.-C.T."/>
            <person name="Winkler M.E."/>
        </authorList>
    </citation>
    <scope>NUCLEOTIDE SEQUENCE</scope>
</reference>
<sequence>MKKIVIIFFVSYGLSQQIQFIPFDWSGQFGYVNKNGAIMWNQDWQSGRLLFDGTWSVYPKMYGNEIEEGFINQSPDTSNFDSSLVKSYFKYDQGDYSLDRFSLGTNYTGNGRQIHFHAFKRSFYGAYGQYNNQSNQPIQQSYLGSYESQKGKEHAGISVGHFNTYSGIADSTARGLIDNRITAINTFWNQSFGQFNSKVNFDQFMQRYVINHSLSSYKGVRYLTRSRIIGELYWKDNITIGAEKNMRSTRMDTLKIADWNRLYIKSQLSLFDIDLGVTSLNDSRNIDYNIGMNYQLKSFLINVGIEQLVKPIHPYYLFQNYSENIDLISVTSNYHAGIDWDGELSNASIIFSHLTDNNDYWDIIIPDSGNYFEKKAEHDRLNLNYQTSMIPFIDLEINYATRNTGNIYGGGIGSFLNYNIKSRLSLFDGFMLVDLKLGMDRYFNRLNNSIIHPIEMVPMTIYTDEKLDDISLINGTITAYVSTFTIKYEWLNITEMILAYIGSEEDNYFEIHPEMPLLGRQTNLSVEWDFLD</sequence>
<name>A0A381Q7S5_9ZZZZ</name>
<evidence type="ECO:0008006" key="2">
    <source>
        <dbReference type="Google" id="ProtNLM"/>
    </source>
</evidence>